<feature type="transmembrane region" description="Helical" evidence="1">
    <location>
        <begin position="20"/>
        <end position="50"/>
    </location>
</feature>
<organism evidence="2 3">
    <name type="scientific">Pseudomassariella vexata</name>
    <dbReference type="NCBI Taxonomy" id="1141098"/>
    <lineage>
        <taxon>Eukaryota</taxon>
        <taxon>Fungi</taxon>
        <taxon>Dikarya</taxon>
        <taxon>Ascomycota</taxon>
        <taxon>Pezizomycotina</taxon>
        <taxon>Sordariomycetes</taxon>
        <taxon>Xylariomycetidae</taxon>
        <taxon>Amphisphaeriales</taxon>
        <taxon>Pseudomassariaceae</taxon>
        <taxon>Pseudomassariella</taxon>
    </lineage>
</organism>
<comment type="caution">
    <text evidence="2">The sequence shown here is derived from an EMBL/GenBank/DDBJ whole genome shotgun (WGS) entry which is preliminary data.</text>
</comment>
<keyword evidence="1" id="KW-1133">Transmembrane helix</keyword>
<dbReference type="Proteomes" id="UP000193689">
    <property type="component" value="Unassembled WGS sequence"/>
</dbReference>
<proteinExistence type="predicted"/>
<sequence length="71" mass="7933">MILALGARGPGFNPRSSPIVYHFSTSFVLILLTYIIMQLIWGPGCCFIVWFDFAVIKHRSCGLQKVFPSLG</sequence>
<evidence type="ECO:0000256" key="1">
    <source>
        <dbReference type="SAM" id="Phobius"/>
    </source>
</evidence>
<evidence type="ECO:0000313" key="2">
    <source>
        <dbReference type="EMBL" id="ORY62535.1"/>
    </source>
</evidence>
<dbReference type="EMBL" id="MCFJ01000009">
    <property type="protein sequence ID" value="ORY62535.1"/>
    <property type="molecule type" value="Genomic_DNA"/>
</dbReference>
<keyword evidence="1" id="KW-0472">Membrane</keyword>
<gene>
    <name evidence="2" type="ORF">BCR38DRAFT_438979</name>
</gene>
<keyword evidence="3" id="KW-1185">Reference proteome</keyword>
<dbReference type="GeneID" id="63776816"/>
<dbReference type="RefSeq" id="XP_040714371.1">
    <property type="nucleotide sequence ID" value="XM_040860604.1"/>
</dbReference>
<reference evidence="2 3" key="1">
    <citation type="submission" date="2016-07" db="EMBL/GenBank/DDBJ databases">
        <title>Pervasive Adenine N6-methylation of Active Genes in Fungi.</title>
        <authorList>
            <consortium name="DOE Joint Genome Institute"/>
            <person name="Mondo S.J."/>
            <person name="Dannebaum R.O."/>
            <person name="Kuo R.C."/>
            <person name="Labutti K."/>
            <person name="Haridas S."/>
            <person name="Kuo A."/>
            <person name="Salamov A."/>
            <person name="Ahrendt S.R."/>
            <person name="Lipzen A."/>
            <person name="Sullivan W."/>
            <person name="Andreopoulos W.B."/>
            <person name="Clum A."/>
            <person name="Lindquist E."/>
            <person name="Daum C."/>
            <person name="Ramamoorthy G.K."/>
            <person name="Gryganskyi A."/>
            <person name="Culley D."/>
            <person name="Magnuson J.K."/>
            <person name="James T.Y."/>
            <person name="O'Malley M.A."/>
            <person name="Stajich J.E."/>
            <person name="Spatafora J.W."/>
            <person name="Visel A."/>
            <person name="Grigoriev I.V."/>
        </authorList>
    </citation>
    <scope>NUCLEOTIDE SEQUENCE [LARGE SCALE GENOMIC DNA]</scope>
    <source>
        <strain evidence="2 3">CBS 129021</strain>
    </source>
</reference>
<name>A0A1Y2DV64_9PEZI</name>
<accession>A0A1Y2DV64</accession>
<evidence type="ECO:0000313" key="3">
    <source>
        <dbReference type="Proteomes" id="UP000193689"/>
    </source>
</evidence>
<dbReference type="AlphaFoldDB" id="A0A1Y2DV64"/>
<protein>
    <submittedName>
        <fullName evidence="2">Uncharacterized protein</fullName>
    </submittedName>
</protein>
<dbReference type="OrthoDB" id="5598635at2759"/>
<keyword evidence="1" id="KW-0812">Transmembrane</keyword>
<dbReference type="InParanoid" id="A0A1Y2DV64"/>